<proteinExistence type="predicted"/>
<keyword evidence="4" id="KW-1185">Reference proteome</keyword>
<dbReference type="Proteomes" id="UP000886523">
    <property type="component" value="Unassembled WGS sequence"/>
</dbReference>
<evidence type="ECO:0000313" key="4">
    <source>
        <dbReference type="Proteomes" id="UP000886523"/>
    </source>
</evidence>
<dbReference type="AlphaFoldDB" id="A0A9P6AJ71"/>
<feature type="region of interest" description="Disordered" evidence="1">
    <location>
        <begin position="319"/>
        <end position="348"/>
    </location>
</feature>
<organism evidence="3 4">
    <name type="scientific">Hydnum rufescens UP504</name>
    <dbReference type="NCBI Taxonomy" id="1448309"/>
    <lineage>
        <taxon>Eukaryota</taxon>
        <taxon>Fungi</taxon>
        <taxon>Dikarya</taxon>
        <taxon>Basidiomycota</taxon>
        <taxon>Agaricomycotina</taxon>
        <taxon>Agaricomycetes</taxon>
        <taxon>Cantharellales</taxon>
        <taxon>Hydnaceae</taxon>
        <taxon>Hydnum</taxon>
    </lineage>
</organism>
<reference evidence="3" key="1">
    <citation type="journal article" date="2020" name="Nat. Commun.">
        <title>Large-scale genome sequencing of mycorrhizal fungi provides insights into the early evolution of symbiotic traits.</title>
        <authorList>
            <person name="Miyauchi S."/>
            <person name="Kiss E."/>
            <person name="Kuo A."/>
            <person name="Drula E."/>
            <person name="Kohler A."/>
            <person name="Sanchez-Garcia M."/>
            <person name="Morin E."/>
            <person name="Andreopoulos B."/>
            <person name="Barry K.W."/>
            <person name="Bonito G."/>
            <person name="Buee M."/>
            <person name="Carver A."/>
            <person name="Chen C."/>
            <person name="Cichocki N."/>
            <person name="Clum A."/>
            <person name="Culley D."/>
            <person name="Crous P.W."/>
            <person name="Fauchery L."/>
            <person name="Girlanda M."/>
            <person name="Hayes R.D."/>
            <person name="Keri Z."/>
            <person name="LaButti K."/>
            <person name="Lipzen A."/>
            <person name="Lombard V."/>
            <person name="Magnuson J."/>
            <person name="Maillard F."/>
            <person name="Murat C."/>
            <person name="Nolan M."/>
            <person name="Ohm R.A."/>
            <person name="Pangilinan J."/>
            <person name="Pereira M.F."/>
            <person name="Perotto S."/>
            <person name="Peter M."/>
            <person name="Pfister S."/>
            <person name="Riley R."/>
            <person name="Sitrit Y."/>
            <person name="Stielow J.B."/>
            <person name="Szollosi G."/>
            <person name="Zifcakova L."/>
            <person name="Stursova M."/>
            <person name="Spatafora J.W."/>
            <person name="Tedersoo L."/>
            <person name="Vaario L.M."/>
            <person name="Yamada A."/>
            <person name="Yan M."/>
            <person name="Wang P."/>
            <person name="Xu J."/>
            <person name="Bruns T."/>
            <person name="Baldrian P."/>
            <person name="Vilgalys R."/>
            <person name="Dunand C."/>
            <person name="Henrissat B."/>
            <person name="Grigoriev I.V."/>
            <person name="Hibbett D."/>
            <person name="Nagy L.G."/>
            <person name="Martin F.M."/>
        </authorList>
    </citation>
    <scope>NUCLEOTIDE SEQUENCE</scope>
    <source>
        <strain evidence="3">UP504</strain>
    </source>
</reference>
<protein>
    <submittedName>
        <fullName evidence="3">Uncharacterized protein</fullName>
    </submittedName>
</protein>
<accession>A0A9P6AJ71</accession>
<feature type="chain" id="PRO_5040148735" evidence="2">
    <location>
        <begin position="38"/>
        <end position="427"/>
    </location>
</feature>
<sequence>MPCSFIDVAAILLKELPSSSSLRHIQLLFLFWSFSLAFQGAWPHGDGAPFYCGFIYLTLGDHQLFPGHEKALFPTFHCKGPLVASVLSLELLSGAPRSSSPLFEDLKELQFLKMEPTVHGNFLYVAPHSFSFWISRSPFQPMNLPPIKSKNDKVKYHSRVVIYTYGVSHFLTGLIPSHSRLIKLKAPTTDPVLGVATHLLALLMEWSTDFMAPLSSPSSHGSMDLSPPLVRHNIFLAAGGKNNLLPLVDAPFEGKPADKACDDVSTVREGSLILLGYQASEERRQEKKQKWKEHEVADCGNMERPALVLMPVPDDGYVSPRFDLSNESDNDEALPPPLKRRKGPNLNSLSKHMMKNLIPTERFMITKYNYLKDERKQENHKTMGDEITAWVAMVESGLIIGNQKEGGRNMQEIRVWSEDVGQKKGVR</sequence>
<keyword evidence="2" id="KW-0732">Signal</keyword>
<comment type="caution">
    <text evidence="3">The sequence shown here is derived from an EMBL/GenBank/DDBJ whole genome shotgun (WGS) entry which is preliminary data.</text>
</comment>
<dbReference type="EMBL" id="MU129115">
    <property type="protein sequence ID" value="KAF9506324.1"/>
    <property type="molecule type" value="Genomic_DNA"/>
</dbReference>
<gene>
    <name evidence="3" type="ORF">BS47DRAFT_1367467</name>
</gene>
<evidence type="ECO:0000256" key="2">
    <source>
        <dbReference type="SAM" id="SignalP"/>
    </source>
</evidence>
<feature type="signal peptide" evidence="2">
    <location>
        <begin position="1"/>
        <end position="37"/>
    </location>
</feature>
<evidence type="ECO:0000256" key="1">
    <source>
        <dbReference type="SAM" id="MobiDB-lite"/>
    </source>
</evidence>
<evidence type="ECO:0000313" key="3">
    <source>
        <dbReference type="EMBL" id="KAF9506324.1"/>
    </source>
</evidence>
<name>A0A9P6AJ71_9AGAM</name>